<name>A0A6M0RPM7_9CYAN</name>
<proteinExistence type="predicted"/>
<dbReference type="AlphaFoldDB" id="A0A6M0RPM7"/>
<reference evidence="3 4" key="1">
    <citation type="journal article" date="2020" name="Microb. Ecol.">
        <title>Ecogenomics of the Marine Benthic Filamentous Cyanobacterium Adonisia.</title>
        <authorList>
            <person name="Walter J.M."/>
            <person name="Coutinho F.H."/>
            <person name="Leomil L."/>
            <person name="Hargreaves P.I."/>
            <person name="Campeao M.E."/>
            <person name="Vieira V.V."/>
            <person name="Silva B.S."/>
            <person name="Fistarol G.O."/>
            <person name="Salomon P.S."/>
            <person name="Sawabe T."/>
            <person name="Mino S."/>
            <person name="Hosokawa M."/>
            <person name="Miyashita H."/>
            <person name="Maruyama F."/>
            <person name="van Verk M.C."/>
            <person name="Dutilh B.E."/>
            <person name="Thompson C.C."/>
            <person name="Thompson F.L."/>
        </authorList>
    </citation>
    <scope>NUCLEOTIDE SEQUENCE [LARGE SCALE GENOMIC DNA]</scope>
    <source>
        <strain evidence="3 4">CCMR0081</strain>
    </source>
</reference>
<dbReference type="Pfam" id="PF22886">
    <property type="entry name" value="DUF7021"/>
    <property type="match status" value="1"/>
</dbReference>
<feature type="domain" description="DUF2262" evidence="1">
    <location>
        <begin position="139"/>
        <end position="274"/>
    </location>
</feature>
<keyword evidence="4" id="KW-1185">Reference proteome</keyword>
<dbReference type="InterPro" id="IPR054286">
    <property type="entry name" value="DUF7021"/>
</dbReference>
<dbReference type="Proteomes" id="UP000481033">
    <property type="component" value="Unassembled WGS sequence"/>
</dbReference>
<feature type="domain" description="DUF7021" evidence="2">
    <location>
        <begin position="15"/>
        <end position="130"/>
    </location>
</feature>
<gene>
    <name evidence="3" type="ORF">DXZ20_21250</name>
</gene>
<evidence type="ECO:0000259" key="2">
    <source>
        <dbReference type="Pfam" id="PF22886"/>
    </source>
</evidence>
<evidence type="ECO:0000259" key="1">
    <source>
        <dbReference type="Pfam" id="PF10020"/>
    </source>
</evidence>
<dbReference type="RefSeq" id="WP_163700442.1">
    <property type="nucleotide sequence ID" value="NZ_QXHD01000004.1"/>
</dbReference>
<comment type="caution">
    <text evidence="3">The sequence shown here is derived from an EMBL/GenBank/DDBJ whole genome shotgun (WGS) entry which is preliminary data.</text>
</comment>
<sequence length="276" mass="31079">MDDIFADANRREDQLYNELAASPVSELTGVVSSNGVGAGKSGGQELWSLLLTFDAWRVGSDPVRTESLTLRRRVTDVELRTFQALIDAETIIRVRARIAENNVLGSPQGQLEEFIQVDLADSELHTHLAELQKPVIHQDKRFGTLTFDRQVSWYSGNVKWHGEAVDLNVNVEEADELIPALHVAYALWDAESAWSKRVSDYAVEKLLPLKNDNWLSDEEMELSPEKFKKKMTLQSISVYPDGEFEFWHDDGDLFWGHSIQISGNLTDGLTHADIPG</sequence>
<accession>A0A6M0RPM7</accession>
<organism evidence="3 4">
    <name type="scientific">Adonisia turfae CCMR0081</name>
    <dbReference type="NCBI Taxonomy" id="2292702"/>
    <lineage>
        <taxon>Bacteria</taxon>
        <taxon>Bacillati</taxon>
        <taxon>Cyanobacteriota</taxon>
        <taxon>Adonisia</taxon>
        <taxon>Adonisia turfae</taxon>
    </lineage>
</organism>
<evidence type="ECO:0000313" key="3">
    <source>
        <dbReference type="EMBL" id="NEZ58126.1"/>
    </source>
</evidence>
<evidence type="ECO:0000313" key="4">
    <source>
        <dbReference type="Proteomes" id="UP000481033"/>
    </source>
</evidence>
<dbReference type="InterPro" id="IPR019260">
    <property type="entry name" value="DUF2262"/>
</dbReference>
<dbReference type="EMBL" id="QXHD01000004">
    <property type="protein sequence ID" value="NEZ58126.1"/>
    <property type="molecule type" value="Genomic_DNA"/>
</dbReference>
<dbReference type="Pfam" id="PF10020">
    <property type="entry name" value="DUF2262"/>
    <property type="match status" value="1"/>
</dbReference>
<protein>
    <submittedName>
        <fullName evidence="3">DUF2262 domain-containing protein</fullName>
    </submittedName>
</protein>